<feature type="domain" description="OmpR/PhoB-type" evidence="9">
    <location>
        <begin position="127"/>
        <end position="223"/>
    </location>
</feature>
<dbReference type="SUPFAM" id="SSF46894">
    <property type="entry name" value="C-terminal effector domain of the bipartite response regulators"/>
    <property type="match status" value="1"/>
</dbReference>
<keyword evidence="4 7" id="KW-0238">DNA-binding</keyword>
<dbReference type="CDD" id="cd00383">
    <property type="entry name" value="trans_reg_C"/>
    <property type="match status" value="1"/>
</dbReference>
<dbReference type="FunFam" id="1.10.10.10:FF:000005">
    <property type="entry name" value="Two-component system response regulator"/>
    <property type="match status" value="1"/>
</dbReference>
<evidence type="ECO:0000256" key="4">
    <source>
        <dbReference type="ARBA" id="ARBA00023125"/>
    </source>
</evidence>
<dbReference type="FunFam" id="3.40.50.2300:FF:000001">
    <property type="entry name" value="DNA-binding response regulator PhoB"/>
    <property type="match status" value="1"/>
</dbReference>
<dbReference type="GO" id="GO:0006355">
    <property type="term" value="P:regulation of DNA-templated transcription"/>
    <property type="evidence" value="ECO:0007669"/>
    <property type="project" value="InterPro"/>
</dbReference>
<feature type="domain" description="Response regulatory" evidence="8">
    <location>
        <begin position="3"/>
        <end position="117"/>
    </location>
</feature>
<evidence type="ECO:0000259" key="9">
    <source>
        <dbReference type="PROSITE" id="PS51755"/>
    </source>
</evidence>
<dbReference type="InterPro" id="IPR001867">
    <property type="entry name" value="OmpR/PhoB-type_DNA-bd"/>
</dbReference>
<dbReference type="Pfam" id="PF00486">
    <property type="entry name" value="Trans_reg_C"/>
    <property type="match status" value="1"/>
</dbReference>
<dbReference type="PROSITE" id="PS51755">
    <property type="entry name" value="OMPR_PHOB"/>
    <property type="match status" value="1"/>
</dbReference>
<keyword evidence="11" id="KW-1185">Reference proteome</keyword>
<keyword evidence="5" id="KW-0804">Transcription</keyword>
<dbReference type="Gene3D" id="3.40.50.2300">
    <property type="match status" value="1"/>
</dbReference>
<dbReference type="Gene3D" id="1.10.10.10">
    <property type="entry name" value="Winged helix-like DNA-binding domain superfamily/Winged helix DNA-binding domain"/>
    <property type="match status" value="1"/>
</dbReference>
<reference evidence="11" key="1">
    <citation type="submission" date="2016-10" db="EMBL/GenBank/DDBJ databases">
        <authorList>
            <person name="Varghese N."/>
            <person name="Submissions S."/>
        </authorList>
    </citation>
    <scope>NUCLEOTIDE SEQUENCE [LARGE SCALE GENOMIC DNA]</scope>
    <source>
        <strain evidence="11">KPR-1</strain>
    </source>
</reference>
<organism evidence="10 11">
    <name type="scientific">Bowdeniella nasicola</name>
    <dbReference type="NCBI Taxonomy" id="208480"/>
    <lineage>
        <taxon>Bacteria</taxon>
        <taxon>Bacillati</taxon>
        <taxon>Actinomycetota</taxon>
        <taxon>Actinomycetes</taxon>
        <taxon>Actinomycetales</taxon>
        <taxon>Actinomycetaceae</taxon>
        <taxon>Bowdeniella</taxon>
    </lineage>
</organism>
<evidence type="ECO:0000256" key="6">
    <source>
        <dbReference type="PROSITE-ProRule" id="PRU00169"/>
    </source>
</evidence>
<dbReference type="InterPro" id="IPR001789">
    <property type="entry name" value="Sig_transdc_resp-reg_receiver"/>
</dbReference>
<evidence type="ECO:0000256" key="3">
    <source>
        <dbReference type="ARBA" id="ARBA00023015"/>
    </source>
</evidence>
<protein>
    <submittedName>
        <fullName evidence="10">Two-component system, OmpR family, response regulator</fullName>
    </submittedName>
</protein>
<dbReference type="Proteomes" id="UP000199288">
    <property type="component" value="Unassembled WGS sequence"/>
</dbReference>
<dbReference type="Pfam" id="PF00072">
    <property type="entry name" value="Response_reg"/>
    <property type="match status" value="1"/>
</dbReference>
<dbReference type="EMBL" id="FNQV01000001">
    <property type="protein sequence ID" value="SDZ74301.1"/>
    <property type="molecule type" value="Genomic_DNA"/>
</dbReference>
<dbReference type="InterPro" id="IPR016032">
    <property type="entry name" value="Sig_transdc_resp-reg_C-effctor"/>
</dbReference>
<keyword evidence="2" id="KW-0902">Two-component regulatory system</keyword>
<name>A0A1H3VI01_9ACTO</name>
<evidence type="ECO:0000313" key="10">
    <source>
        <dbReference type="EMBL" id="SDZ74301.1"/>
    </source>
</evidence>
<evidence type="ECO:0000256" key="7">
    <source>
        <dbReference type="PROSITE-ProRule" id="PRU01091"/>
    </source>
</evidence>
<dbReference type="OrthoDB" id="9812490at2"/>
<proteinExistence type="predicted"/>
<dbReference type="Gene3D" id="6.10.250.690">
    <property type="match status" value="1"/>
</dbReference>
<feature type="DNA-binding region" description="OmpR/PhoB-type" evidence="7">
    <location>
        <begin position="127"/>
        <end position="223"/>
    </location>
</feature>
<dbReference type="AlphaFoldDB" id="A0A1H3VI01"/>
<dbReference type="GO" id="GO:0000976">
    <property type="term" value="F:transcription cis-regulatory region binding"/>
    <property type="evidence" value="ECO:0007669"/>
    <property type="project" value="TreeGrafter"/>
</dbReference>
<dbReference type="RefSeq" id="WP_092560852.1">
    <property type="nucleotide sequence ID" value="NZ_FNQV01000001.1"/>
</dbReference>
<dbReference type="PANTHER" id="PTHR48111:SF28">
    <property type="entry name" value="TRANSCRIPTIONAL REGULATORY PROTEIN TCRX-RELATED"/>
    <property type="match status" value="1"/>
</dbReference>
<evidence type="ECO:0000259" key="8">
    <source>
        <dbReference type="PROSITE" id="PS50110"/>
    </source>
</evidence>
<feature type="modified residue" description="4-aspartylphosphate" evidence="6">
    <location>
        <position position="52"/>
    </location>
</feature>
<evidence type="ECO:0000256" key="2">
    <source>
        <dbReference type="ARBA" id="ARBA00023012"/>
    </source>
</evidence>
<gene>
    <name evidence="10" type="ORF">SAMN02910418_00071</name>
</gene>
<dbReference type="GO" id="GO:0005829">
    <property type="term" value="C:cytosol"/>
    <property type="evidence" value="ECO:0007669"/>
    <property type="project" value="TreeGrafter"/>
</dbReference>
<dbReference type="SMART" id="SM00448">
    <property type="entry name" value="REC"/>
    <property type="match status" value="1"/>
</dbReference>
<evidence type="ECO:0000256" key="1">
    <source>
        <dbReference type="ARBA" id="ARBA00022553"/>
    </source>
</evidence>
<dbReference type="InterPro" id="IPR036388">
    <property type="entry name" value="WH-like_DNA-bd_sf"/>
</dbReference>
<accession>A0A1H3VI01</accession>
<keyword evidence="3" id="KW-0805">Transcription regulation</keyword>
<dbReference type="PANTHER" id="PTHR48111">
    <property type="entry name" value="REGULATOR OF RPOS"/>
    <property type="match status" value="1"/>
</dbReference>
<dbReference type="PROSITE" id="PS50110">
    <property type="entry name" value="RESPONSE_REGULATORY"/>
    <property type="match status" value="1"/>
</dbReference>
<dbReference type="SUPFAM" id="SSF52172">
    <property type="entry name" value="CheY-like"/>
    <property type="match status" value="1"/>
</dbReference>
<dbReference type="InterPro" id="IPR011006">
    <property type="entry name" value="CheY-like_superfamily"/>
</dbReference>
<dbReference type="InterPro" id="IPR039420">
    <property type="entry name" value="WalR-like"/>
</dbReference>
<dbReference type="SMART" id="SM00862">
    <property type="entry name" value="Trans_reg_C"/>
    <property type="match status" value="1"/>
</dbReference>
<sequence length="225" mass="24805">MPAILVVDDEATLAQLLAAALRYEGWEVATAADGYEALRVFDAGQFDAVVLDVMMPNLDGMQTLARLRTRDPALPVLFLTARDAVADRVAGLRAGADDYVTKPFDLDEVVARIEALLRRAGRAPGADASLIVGELRLETDSREVFVDGQLLTLTHTEFELLRYLMVNEGIVVSKAQILDAVWEYDFGGSGNIVELYISYLRKKLAGHDSYIRTVRGDGYMLRAPR</sequence>
<dbReference type="GO" id="GO:0000156">
    <property type="term" value="F:phosphorelay response regulator activity"/>
    <property type="evidence" value="ECO:0007669"/>
    <property type="project" value="TreeGrafter"/>
</dbReference>
<evidence type="ECO:0000256" key="5">
    <source>
        <dbReference type="ARBA" id="ARBA00023163"/>
    </source>
</evidence>
<keyword evidence="1 6" id="KW-0597">Phosphoprotein</keyword>
<evidence type="ECO:0000313" key="11">
    <source>
        <dbReference type="Proteomes" id="UP000199288"/>
    </source>
</evidence>
<dbReference type="GO" id="GO:0032993">
    <property type="term" value="C:protein-DNA complex"/>
    <property type="evidence" value="ECO:0007669"/>
    <property type="project" value="TreeGrafter"/>
</dbReference>